<dbReference type="Proteomes" id="UP000565441">
    <property type="component" value="Unassembled WGS sequence"/>
</dbReference>
<dbReference type="PANTHER" id="PTHR43433:SF5">
    <property type="entry name" value="AB HYDROLASE-1 DOMAIN-CONTAINING PROTEIN"/>
    <property type="match status" value="1"/>
</dbReference>
<sequence length="304" mass="33844">MASGYSTVKLPDGATLAYEVYGSFHLGVRTPIVLICGMSALRGDFERLTRSLAQTRPVLIYDHRGMGNSMLAGDEDITIEMLARDLLFLLQALGWKGISICGYSMGGVVAQQLLVLPHHPIQPTPLPFQTTHLFLIGTRSVVQDVGIKYQAAPPSKPRSVAERKAVARRVIEMTFDSKWIEENGSRLNFICDRVFSGISHRPGEVIAKQGVALQKFQFADLLPNLPAEMKVMVIHGTSDQVIPLRCGEDILRRIRGAKSVQKGIQPGQVPTLEFGHYWYEYFDIKVWQDVVNVFIDDAPPSILR</sequence>
<dbReference type="AlphaFoldDB" id="A0A8H5M565"/>
<keyword evidence="3" id="KW-1185">Reference proteome</keyword>
<dbReference type="Gene3D" id="3.40.50.1820">
    <property type="entry name" value="alpha/beta hydrolase"/>
    <property type="match status" value="1"/>
</dbReference>
<organism evidence="2 3">
    <name type="scientific">Tricholomella constricta</name>
    <dbReference type="NCBI Taxonomy" id="117010"/>
    <lineage>
        <taxon>Eukaryota</taxon>
        <taxon>Fungi</taxon>
        <taxon>Dikarya</taxon>
        <taxon>Basidiomycota</taxon>
        <taxon>Agaricomycotina</taxon>
        <taxon>Agaricomycetes</taxon>
        <taxon>Agaricomycetidae</taxon>
        <taxon>Agaricales</taxon>
        <taxon>Tricholomatineae</taxon>
        <taxon>Lyophyllaceae</taxon>
        <taxon>Tricholomella</taxon>
    </lineage>
</organism>
<dbReference type="Pfam" id="PF00561">
    <property type="entry name" value="Abhydrolase_1"/>
    <property type="match status" value="1"/>
</dbReference>
<evidence type="ECO:0000259" key="1">
    <source>
        <dbReference type="Pfam" id="PF00561"/>
    </source>
</evidence>
<reference evidence="2 3" key="1">
    <citation type="journal article" date="2020" name="ISME J.">
        <title>Uncovering the hidden diversity of litter-decomposition mechanisms in mushroom-forming fungi.</title>
        <authorList>
            <person name="Floudas D."/>
            <person name="Bentzer J."/>
            <person name="Ahren D."/>
            <person name="Johansson T."/>
            <person name="Persson P."/>
            <person name="Tunlid A."/>
        </authorList>
    </citation>
    <scope>NUCLEOTIDE SEQUENCE [LARGE SCALE GENOMIC DNA]</scope>
    <source>
        <strain evidence="2 3">CBS 661.87</strain>
    </source>
</reference>
<dbReference type="InterPro" id="IPR000073">
    <property type="entry name" value="AB_hydrolase_1"/>
</dbReference>
<dbReference type="PRINTS" id="PR00111">
    <property type="entry name" value="ABHYDROLASE"/>
</dbReference>
<name>A0A8H5M565_9AGAR</name>
<proteinExistence type="predicted"/>
<dbReference type="PANTHER" id="PTHR43433">
    <property type="entry name" value="HYDROLASE, ALPHA/BETA FOLD FAMILY PROTEIN"/>
    <property type="match status" value="1"/>
</dbReference>
<accession>A0A8H5M565</accession>
<dbReference type="InterPro" id="IPR029058">
    <property type="entry name" value="AB_hydrolase_fold"/>
</dbReference>
<dbReference type="InterPro" id="IPR050471">
    <property type="entry name" value="AB_hydrolase"/>
</dbReference>
<protein>
    <recommendedName>
        <fullName evidence="1">AB hydrolase-1 domain-containing protein</fullName>
    </recommendedName>
</protein>
<feature type="domain" description="AB hydrolase-1" evidence="1">
    <location>
        <begin position="31"/>
        <end position="116"/>
    </location>
</feature>
<evidence type="ECO:0000313" key="3">
    <source>
        <dbReference type="Proteomes" id="UP000565441"/>
    </source>
</evidence>
<dbReference type="SUPFAM" id="SSF53474">
    <property type="entry name" value="alpha/beta-Hydrolases"/>
    <property type="match status" value="1"/>
</dbReference>
<gene>
    <name evidence="2" type="ORF">D9615_004137</name>
</gene>
<comment type="caution">
    <text evidence="2">The sequence shown here is derived from an EMBL/GenBank/DDBJ whole genome shotgun (WGS) entry which is preliminary data.</text>
</comment>
<dbReference type="EMBL" id="JAACJP010000012">
    <property type="protein sequence ID" value="KAF5381111.1"/>
    <property type="molecule type" value="Genomic_DNA"/>
</dbReference>
<dbReference type="OrthoDB" id="8119704at2759"/>
<evidence type="ECO:0000313" key="2">
    <source>
        <dbReference type="EMBL" id="KAF5381111.1"/>
    </source>
</evidence>